<dbReference type="Proteomes" id="UP000799436">
    <property type="component" value="Unassembled WGS sequence"/>
</dbReference>
<organism evidence="1 2">
    <name type="scientific">Teratosphaeria nubilosa</name>
    <dbReference type="NCBI Taxonomy" id="161662"/>
    <lineage>
        <taxon>Eukaryota</taxon>
        <taxon>Fungi</taxon>
        <taxon>Dikarya</taxon>
        <taxon>Ascomycota</taxon>
        <taxon>Pezizomycotina</taxon>
        <taxon>Dothideomycetes</taxon>
        <taxon>Dothideomycetidae</taxon>
        <taxon>Mycosphaerellales</taxon>
        <taxon>Teratosphaeriaceae</taxon>
        <taxon>Teratosphaeria</taxon>
    </lineage>
</organism>
<name>A0A6G1LGQ3_9PEZI</name>
<dbReference type="EMBL" id="ML995816">
    <property type="protein sequence ID" value="KAF2772133.1"/>
    <property type="molecule type" value="Genomic_DNA"/>
</dbReference>
<evidence type="ECO:0000313" key="2">
    <source>
        <dbReference type="Proteomes" id="UP000799436"/>
    </source>
</evidence>
<proteinExistence type="predicted"/>
<protein>
    <submittedName>
        <fullName evidence="1">Uncharacterized protein</fullName>
    </submittedName>
</protein>
<keyword evidence="2" id="KW-1185">Reference proteome</keyword>
<sequence>MARRMMCSNRASISARAGFLRAAIGGSPACSKHNLTSSSSLTGAAFMHVQIAVSSPLPNRLDAVCDVPRPKVAADASCAYFNRMMVGGCGEIGRIDIRGTISVLAAAG</sequence>
<accession>A0A6G1LGQ3</accession>
<dbReference type="AlphaFoldDB" id="A0A6G1LGQ3"/>
<reference evidence="1" key="1">
    <citation type="journal article" date="2020" name="Stud. Mycol.">
        <title>101 Dothideomycetes genomes: a test case for predicting lifestyles and emergence of pathogens.</title>
        <authorList>
            <person name="Haridas S."/>
            <person name="Albert R."/>
            <person name="Binder M."/>
            <person name="Bloem J."/>
            <person name="Labutti K."/>
            <person name="Salamov A."/>
            <person name="Andreopoulos B."/>
            <person name="Baker S."/>
            <person name="Barry K."/>
            <person name="Bills G."/>
            <person name="Bluhm B."/>
            <person name="Cannon C."/>
            <person name="Castanera R."/>
            <person name="Culley D."/>
            <person name="Daum C."/>
            <person name="Ezra D."/>
            <person name="Gonzalez J."/>
            <person name="Henrissat B."/>
            <person name="Kuo A."/>
            <person name="Liang C."/>
            <person name="Lipzen A."/>
            <person name="Lutzoni F."/>
            <person name="Magnuson J."/>
            <person name="Mondo S."/>
            <person name="Nolan M."/>
            <person name="Ohm R."/>
            <person name="Pangilinan J."/>
            <person name="Park H.-J."/>
            <person name="Ramirez L."/>
            <person name="Alfaro M."/>
            <person name="Sun H."/>
            <person name="Tritt A."/>
            <person name="Yoshinaga Y."/>
            <person name="Zwiers L.-H."/>
            <person name="Turgeon B."/>
            <person name="Goodwin S."/>
            <person name="Spatafora J."/>
            <person name="Crous P."/>
            <person name="Grigoriev I."/>
        </authorList>
    </citation>
    <scope>NUCLEOTIDE SEQUENCE</scope>
    <source>
        <strain evidence="1">CBS 116005</strain>
    </source>
</reference>
<gene>
    <name evidence="1" type="ORF">EJ03DRAFT_334342</name>
</gene>
<evidence type="ECO:0000313" key="1">
    <source>
        <dbReference type="EMBL" id="KAF2772133.1"/>
    </source>
</evidence>